<dbReference type="Proteomes" id="UP000177907">
    <property type="component" value="Unassembled WGS sequence"/>
</dbReference>
<protein>
    <recommendedName>
        <fullName evidence="5">DUF2090 domain-containing protein</fullName>
    </recommendedName>
</protein>
<dbReference type="SUPFAM" id="SSF51569">
    <property type="entry name" value="Aldolase"/>
    <property type="match status" value="1"/>
</dbReference>
<dbReference type="GO" id="GO:1902777">
    <property type="term" value="P:6-sulfoquinovose(1-) catabolic process"/>
    <property type="evidence" value="ECO:0007669"/>
    <property type="project" value="TreeGrafter"/>
</dbReference>
<dbReference type="Gene3D" id="3.20.20.70">
    <property type="entry name" value="Aldolase class I"/>
    <property type="match status" value="1"/>
</dbReference>
<accession>A0A1F6NVL9</accession>
<dbReference type="InterPro" id="IPR013785">
    <property type="entry name" value="Aldolase_TIM"/>
</dbReference>
<evidence type="ECO:0000313" key="4">
    <source>
        <dbReference type="Proteomes" id="UP000177907"/>
    </source>
</evidence>
<gene>
    <name evidence="3" type="ORF">A3J93_02310</name>
</gene>
<keyword evidence="2" id="KW-0456">Lyase</keyword>
<dbReference type="Pfam" id="PF01791">
    <property type="entry name" value="DeoC"/>
    <property type="match status" value="1"/>
</dbReference>
<dbReference type="SMART" id="SM01133">
    <property type="entry name" value="DeoC"/>
    <property type="match status" value="1"/>
</dbReference>
<evidence type="ECO:0000256" key="2">
    <source>
        <dbReference type="ARBA" id="ARBA00023239"/>
    </source>
</evidence>
<evidence type="ECO:0008006" key="5">
    <source>
        <dbReference type="Google" id="ProtNLM"/>
    </source>
</evidence>
<name>A0A1F6NVL9_9BACT</name>
<dbReference type="EMBL" id="MFQZ01000008">
    <property type="protein sequence ID" value="OGH87986.1"/>
    <property type="molecule type" value="Genomic_DNA"/>
</dbReference>
<dbReference type="GO" id="GO:0061595">
    <property type="term" value="F:6-deoxy-6-sulfofructose-1-phosphate aldolase activity"/>
    <property type="evidence" value="ECO:0007669"/>
    <property type="project" value="TreeGrafter"/>
</dbReference>
<sequence length="274" mass="30547">MNKVIFTQSDKYLMLAFDHRQGFNKILNPAHPELVSADEALIAKELVIGVFASECSGLLLDPEVGLPAYQNRTKPYLLCLEKSGYTNTDQGRLTILEYKSAELKKLGASGTKLLIYFNPEADNVKEQMNVVREALADSHASGLPLFFEIVTYGYQEVGATRGEWVERSVDMFLKAGILPDVFKIEYPEGDDSACARITEKLGTIPWILLTGGGSYDVFRDNLKKAMTAGCKGFLAGRAIWQEIGDYKTIDEKQNFLYNIAKPRFVEIKKIALGL</sequence>
<dbReference type="STRING" id="1798704.A3J93_02310"/>
<organism evidence="3 4">
    <name type="scientific">Candidatus Magasanikbacteria bacterium RIFOXYC2_FULL_42_28</name>
    <dbReference type="NCBI Taxonomy" id="1798704"/>
    <lineage>
        <taxon>Bacteria</taxon>
        <taxon>Candidatus Magasanikiibacteriota</taxon>
    </lineage>
</organism>
<dbReference type="PANTHER" id="PTHR39340">
    <property type="entry name" value="SULFOFRUCTOSEPHOSPHATE ALDOLASE"/>
    <property type="match status" value="1"/>
</dbReference>
<evidence type="ECO:0000313" key="3">
    <source>
        <dbReference type="EMBL" id="OGH87986.1"/>
    </source>
</evidence>
<reference evidence="3 4" key="1">
    <citation type="journal article" date="2016" name="Nat. Commun.">
        <title>Thousands of microbial genomes shed light on interconnected biogeochemical processes in an aquifer system.</title>
        <authorList>
            <person name="Anantharaman K."/>
            <person name="Brown C.T."/>
            <person name="Hug L.A."/>
            <person name="Sharon I."/>
            <person name="Castelle C.J."/>
            <person name="Probst A.J."/>
            <person name="Thomas B.C."/>
            <person name="Singh A."/>
            <person name="Wilkins M.J."/>
            <person name="Karaoz U."/>
            <person name="Brodie E.L."/>
            <person name="Williams K.H."/>
            <person name="Hubbard S.S."/>
            <person name="Banfield J.F."/>
        </authorList>
    </citation>
    <scope>NUCLEOTIDE SEQUENCE [LARGE SCALE GENOMIC DNA]</scope>
</reference>
<dbReference type="InterPro" id="IPR050552">
    <property type="entry name" value="LacD_aldolase"/>
</dbReference>
<proteinExistence type="inferred from homology"/>
<evidence type="ECO:0000256" key="1">
    <source>
        <dbReference type="ARBA" id="ARBA00008679"/>
    </source>
</evidence>
<comment type="caution">
    <text evidence="3">The sequence shown here is derived from an EMBL/GenBank/DDBJ whole genome shotgun (WGS) entry which is preliminary data.</text>
</comment>
<comment type="similarity">
    <text evidence="1">Belongs to the aldolase LacD family.</text>
</comment>
<dbReference type="PANTHER" id="PTHR39340:SF1">
    <property type="entry name" value="SULFOFRUCTOSEPHOSPHATE ALDOLASE"/>
    <property type="match status" value="1"/>
</dbReference>
<dbReference type="AlphaFoldDB" id="A0A1F6NVL9"/>
<dbReference type="InterPro" id="IPR002915">
    <property type="entry name" value="DeoC/FbaB/LacD_aldolase"/>
</dbReference>